<proteinExistence type="predicted"/>
<accession>A0A1T4X363</accession>
<dbReference type="OrthoDB" id="9813511at2"/>
<name>A0A1T4X363_9FIRM</name>
<evidence type="ECO:0000259" key="1">
    <source>
        <dbReference type="Pfam" id="PF12957"/>
    </source>
</evidence>
<dbReference type="STRING" id="745368.SAMN02745178_01363"/>
<dbReference type="AlphaFoldDB" id="A0A1T4X363"/>
<dbReference type="InterPro" id="IPR024559">
    <property type="entry name" value="DUF3846"/>
</dbReference>
<dbReference type="RefSeq" id="WP_078784310.1">
    <property type="nucleotide sequence ID" value="NZ_FUYF01000006.1"/>
</dbReference>
<dbReference type="Proteomes" id="UP000190286">
    <property type="component" value="Unassembled WGS sequence"/>
</dbReference>
<sequence>MSNENKIRILYVQPGKYPEERFVSNELHPLQQLVGGYMQAVYPWSKDKVALVCNDSGKVDGLPLNRYIEDYDVIAGNFFICGFSVEEFCSLTDKQFRYYEKLFRDPELFLPTPIGIMPMKCTPDQYKRLMQERNTANRGER</sequence>
<gene>
    <name evidence="2" type="ORF">SAMN02745178_01363</name>
</gene>
<evidence type="ECO:0000313" key="2">
    <source>
        <dbReference type="EMBL" id="SKA84054.1"/>
    </source>
</evidence>
<reference evidence="2 3" key="1">
    <citation type="submission" date="2017-02" db="EMBL/GenBank/DDBJ databases">
        <authorList>
            <person name="Peterson S.W."/>
        </authorList>
    </citation>
    <scope>NUCLEOTIDE SEQUENCE [LARGE SCALE GENOMIC DNA]</scope>
    <source>
        <strain evidence="2 3">ATCC 27749</strain>
    </source>
</reference>
<keyword evidence="3" id="KW-1185">Reference proteome</keyword>
<feature type="domain" description="DUF3846" evidence="1">
    <location>
        <begin position="7"/>
        <end position="103"/>
    </location>
</feature>
<organism evidence="2 3">
    <name type="scientific">Gemmiger formicilis</name>
    <dbReference type="NCBI Taxonomy" id="745368"/>
    <lineage>
        <taxon>Bacteria</taxon>
        <taxon>Bacillati</taxon>
        <taxon>Bacillota</taxon>
        <taxon>Clostridia</taxon>
        <taxon>Eubacteriales</taxon>
        <taxon>Gemmiger</taxon>
    </lineage>
</organism>
<dbReference type="GeneID" id="93337832"/>
<evidence type="ECO:0000313" key="3">
    <source>
        <dbReference type="Proteomes" id="UP000190286"/>
    </source>
</evidence>
<protein>
    <recommendedName>
        <fullName evidence="1">DUF3846 domain-containing protein</fullName>
    </recommendedName>
</protein>
<dbReference type="Pfam" id="PF12957">
    <property type="entry name" value="DUF3846"/>
    <property type="match status" value="1"/>
</dbReference>
<dbReference type="EMBL" id="FUYF01000006">
    <property type="protein sequence ID" value="SKA84054.1"/>
    <property type="molecule type" value="Genomic_DNA"/>
</dbReference>